<name>A0A837II40_9BACT</name>
<comment type="caution">
    <text evidence="1">The sequence shown here is derived from an EMBL/GenBank/DDBJ whole genome shotgun (WGS) entry which is preliminary data.</text>
</comment>
<organism evidence="1 2">
    <name type="scientific">Candidatus Collierbacteria bacterium GW2011_GWB2_45_17</name>
    <dbReference type="NCBI Taxonomy" id="1618388"/>
    <lineage>
        <taxon>Bacteria</taxon>
        <taxon>Candidatus Collieribacteriota</taxon>
    </lineage>
</organism>
<evidence type="ECO:0000313" key="2">
    <source>
        <dbReference type="Proteomes" id="UP000034078"/>
    </source>
</evidence>
<dbReference type="EMBL" id="LCKO01000001">
    <property type="protein sequence ID" value="KKU01292.1"/>
    <property type="molecule type" value="Genomic_DNA"/>
</dbReference>
<gene>
    <name evidence="1" type="ORF">UX01_C0001G0136</name>
</gene>
<reference evidence="1 2" key="1">
    <citation type="journal article" date="2015" name="Nature">
        <title>rRNA introns, odd ribosomes, and small enigmatic genomes across a large radiation of phyla.</title>
        <authorList>
            <person name="Brown C.T."/>
            <person name="Hug L.A."/>
            <person name="Thomas B.C."/>
            <person name="Sharon I."/>
            <person name="Castelle C.J."/>
            <person name="Singh A."/>
            <person name="Wilkins M.J."/>
            <person name="Williams K.H."/>
            <person name="Banfield J.F."/>
        </authorList>
    </citation>
    <scope>NUCLEOTIDE SEQUENCE [LARGE SCALE GENOMIC DNA]</scope>
</reference>
<sequence length="248" mass="29030">MGIFDKEEKTILSAFKTKFQNEEILFNQLLEVYTSFLQATSGKVKDNEYPNWTLLILLSQTLPLMDNAFYLLSSGYIRSSEIMIRVVAEAVILSAYFKEFPDTEIEYRTTNYRNFFRNHKIEAMLKRVEEDGKVFISDKQKAKQVKWHKIVFLNLFKESSRFLHNNPNVIYDITKNNIRTSQNNHELIMGPQLYSDDILKMGLKRLFNTLLFSLVVLGASLNISPDYNEKRLMEKSQKLVEELNQSAI</sequence>
<evidence type="ECO:0000313" key="1">
    <source>
        <dbReference type="EMBL" id="KKU01292.1"/>
    </source>
</evidence>
<protein>
    <submittedName>
        <fullName evidence="1">Uncharacterized protein</fullName>
    </submittedName>
</protein>
<proteinExistence type="predicted"/>
<dbReference type="Proteomes" id="UP000034078">
    <property type="component" value="Unassembled WGS sequence"/>
</dbReference>
<accession>A0A837II40</accession>
<dbReference type="AlphaFoldDB" id="A0A837II40"/>